<evidence type="ECO:0000313" key="2">
    <source>
        <dbReference type="Proteomes" id="UP000507470"/>
    </source>
</evidence>
<dbReference type="EMBL" id="CACVKT020001353">
    <property type="protein sequence ID" value="CAC5366927.1"/>
    <property type="molecule type" value="Genomic_DNA"/>
</dbReference>
<accession>A0A6J8AEP2</accession>
<keyword evidence="2" id="KW-1185">Reference proteome</keyword>
<evidence type="ECO:0000313" key="1">
    <source>
        <dbReference type="EMBL" id="CAC5366927.1"/>
    </source>
</evidence>
<reference evidence="1 2" key="1">
    <citation type="submission" date="2020-06" db="EMBL/GenBank/DDBJ databases">
        <authorList>
            <person name="Li R."/>
            <person name="Bekaert M."/>
        </authorList>
    </citation>
    <scope>NUCLEOTIDE SEQUENCE [LARGE SCALE GENOMIC DNA]</scope>
    <source>
        <strain evidence="2">wild</strain>
    </source>
</reference>
<organism evidence="1 2">
    <name type="scientific">Mytilus coruscus</name>
    <name type="common">Sea mussel</name>
    <dbReference type="NCBI Taxonomy" id="42192"/>
    <lineage>
        <taxon>Eukaryota</taxon>
        <taxon>Metazoa</taxon>
        <taxon>Spiralia</taxon>
        <taxon>Lophotrochozoa</taxon>
        <taxon>Mollusca</taxon>
        <taxon>Bivalvia</taxon>
        <taxon>Autobranchia</taxon>
        <taxon>Pteriomorphia</taxon>
        <taxon>Mytilida</taxon>
        <taxon>Mytiloidea</taxon>
        <taxon>Mytilidae</taxon>
        <taxon>Mytilinae</taxon>
        <taxon>Mytilus</taxon>
    </lineage>
</organism>
<sequence>MGFDKDIVKQDCGCYTKYWSHDSFNYSGSDHFTVCLKHKMHNSAKQMNFTEWKSSLKRCADDLRGKMKSEKIKPLLRQKYLLTTNDEERLVKISDEKEKTTELLLTLYKLGFNPLPQRILPPSLIEFCRIRLQKMESGPLHGIMGQVGGKS</sequence>
<gene>
    <name evidence="1" type="ORF">MCOR_7021</name>
</gene>
<dbReference type="OrthoDB" id="6191747at2759"/>
<dbReference type="AlphaFoldDB" id="A0A6J8AEP2"/>
<dbReference type="Gene3D" id="1.10.533.10">
    <property type="entry name" value="Death Domain, Fas"/>
    <property type="match status" value="1"/>
</dbReference>
<dbReference type="InterPro" id="IPR011029">
    <property type="entry name" value="DEATH-like_dom_sf"/>
</dbReference>
<dbReference type="Proteomes" id="UP000507470">
    <property type="component" value="Unassembled WGS sequence"/>
</dbReference>
<name>A0A6J8AEP2_MYTCO</name>
<proteinExistence type="predicted"/>
<protein>
    <submittedName>
        <fullName evidence="1">Uncharacterized protein</fullName>
    </submittedName>
</protein>